<organism evidence="2 3">
    <name type="scientific">Rhodanobacter denitrificans</name>
    <dbReference type="NCBI Taxonomy" id="666685"/>
    <lineage>
        <taxon>Bacteria</taxon>
        <taxon>Pseudomonadati</taxon>
        <taxon>Pseudomonadota</taxon>
        <taxon>Gammaproteobacteria</taxon>
        <taxon>Lysobacterales</taxon>
        <taxon>Rhodanobacteraceae</taxon>
        <taxon>Rhodanobacter</taxon>
    </lineage>
</organism>
<dbReference type="Pfam" id="PF05309">
    <property type="entry name" value="TraE"/>
    <property type="match status" value="1"/>
</dbReference>
<gene>
    <name evidence="2" type="ORF">R2APBS1_1984</name>
</gene>
<evidence type="ECO:0000313" key="2">
    <source>
        <dbReference type="EMBL" id="AGG89107.1"/>
    </source>
</evidence>
<name>M4NG98_9GAMM</name>
<evidence type="ECO:0000256" key="1">
    <source>
        <dbReference type="SAM" id="Phobius"/>
    </source>
</evidence>
<dbReference type="Proteomes" id="UP000011859">
    <property type="component" value="Chromosome"/>
</dbReference>
<dbReference type="HOGENOM" id="CLU_085290_0_0_6"/>
<dbReference type="GeneID" id="72428718"/>
<dbReference type="RefSeq" id="WP_015447832.1">
    <property type="nucleotide sequence ID" value="NC_020541.1"/>
</dbReference>
<feature type="transmembrane region" description="Helical" evidence="1">
    <location>
        <begin position="20"/>
        <end position="40"/>
    </location>
</feature>
<dbReference type="EMBL" id="CP003470">
    <property type="protein sequence ID" value="AGG89107.1"/>
    <property type="molecule type" value="Genomic_DNA"/>
</dbReference>
<reference evidence="2 3" key="1">
    <citation type="submission" date="2012-04" db="EMBL/GenBank/DDBJ databases">
        <title>Complete genome of Rhodanobacter sp. 2APBS1.</title>
        <authorList>
            <consortium name="US DOE Joint Genome Institute"/>
            <person name="Huntemann M."/>
            <person name="Wei C.-L."/>
            <person name="Han J."/>
            <person name="Detter J.C."/>
            <person name="Han C."/>
            <person name="Tapia R."/>
            <person name="Munk A.C.C."/>
            <person name="Chen A."/>
            <person name="Krypides N."/>
            <person name="Mavromatis K."/>
            <person name="Markowitz V."/>
            <person name="Szeto E."/>
            <person name="Ivanova N."/>
            <person name="Mikhailova N."/>
            <person name="Ovchinnikova G."/>
            <person name="Pagani I."/>
            <person name="Pati A."/>
            <person name="Goodwin L."/>
            <person name="Peters L."/>
            <person name="Pitluck S."/>
            <person name="Woyke T."/>
            <person name="Prakash O."/>
            <person name="Elkins J."/>
            <person name="Brown S."/>
            <person name="Palumbo A."/>
            <person name="Hemme C."/>
            <person name="Zhou J."/>
            <person name="Watson D."/>
            <person name="Jardine P."/>
            <person name="Kostka J."/>
            <person name="Green S."/>
        </authorList>
    </citation>
    <scope>NUCLEOTIDE SEQUENCE [LARGE SCALE GENOMIC DNA]</scope>
    <source>
        <strain evidence="2 3">2APBS1</strain>
    </source>
</reference>
<sequence>MNQEAAARRFSGLHQDNRALRLAVVASLLVNVVLVIGFVFRTQIVTIVPSNVMTKATYTANSADEGALSSWGLYLATLLGNVTPANADFTADSVGHLLAPGIYKDVMSGISDQVAKIKTGQLTLQFEPAAVKFDVTKSVVYVDGWLSTTDAHGTSQREERTYEIYFDVVNYQPRVVGLTSYLGKPHFGQ</sequence>
<proteinExistence type="predicted"/>
<protein>
    <submittedName>
        <fullName evidence="2">TraE protein</fullName>
    </submittedName>
</protein>
<accession>M4NG98</accession>
<keyword evidence="1" id="KW-0472">Membrane</keyword>
<dbReference type="OrthoDB" id="7405099at2"/>
<keyword evidence="3" id="KW-1185">Reference proteome</keyword>
<dbReference type="AlphaFoldDB" id="M4NG98"/>
<dbReference type="InterPro" id="IPR007973">
    <property type="entry name" value="Pilus_assembly_TraE"/>
</dbReference>
<dbReference type="KEGG" id="rhd:R2APBS1_1984"/>
<keyword evidence="1" id="KW-0812">Transmembrane</keyword>
<keyword evidence="1" id="KW-1133">Transmembrane helix</keyword>
<dbReference type="eggNOG" id="ENOG5030W1B">
    <property type="taxonomic scope" value="Bacteria"/>
</dbReference>
<evidence type="ECO:0000313" key="3">
    <source>
        <dbReference type="Proteomes" id="UP000011859"/>
    </source>
</evidence>
<dbReference type="STRING" id="666685.R2APBS1_1984"/>